<dbReference type="Pfam" id="PF07869">
    <property type="entry name" value="DUF1656"/>
    <property type="match status" value="1"/>
</dbReference>
<keyword evidence="7" id="KW-1185">Reference proteome</keyword>
<reference evidence="6 7" key="1">
    <citation type="submission" date="2019-05" db="EMBL/GenBank/DDBJ databases">
        <title>Complete genome sequence of Izhakiella calystegiae KSNA2, an endophyte isolated from beach morning glory (Calystegia soldanella).</title>
        <authorList>
            <person name="Jiang L."/>
            <person name="Jeong J.C."/>
            <person name="Kim C.Y."/>
            <person name="Kim D.H."/>
            <person name="Kim S.W."/>
            <person name="Lee j."/>
        </authorList>
    </citation>
    <scope>NUCLEOTIDE SEQUENCE [LARGE SCALE GENOMIC DNA]</scope>
    <source>
        <strain evidence="6 7">KSNA2</strain>
    </source>
</reference>
<organism evidence="6 7">
    <name type="scientific">Jejubacter calystegiae</name>
    <dbReference type="NCBI Taxonomy" id="2579935"/>
    <lineage>
        <taxon>Bacteria</taxon>
        <taxon>Pseudomonadati</taxon>
        <taxon>Pseudomonadota</taxon>
        <taxon>Gammaproteobacteria</taxon>
        <taxon>Enterobacterales</taxon>
        <taxon>Enterobacteriaceae</taxon>
        <taxon>Jejubacter</taxon>
    </lineage>
</organism>
<evidence type="ECO:0000256" key="5">
    <source>
        <dbReference type="SAM" id="Phobius"/>
    </source>
</evidence>
<evidence type="ECO:0000313" key="6">
    <source>
        <dbReference type="EMBL" id="QCT20056.1"/>
    </source>
</evidence>
<dbReference type="Proteomes" id="UP000302163">
    <property type="component" value="Chromosome"/>
</dbReference>
<evidence type="ECO:0000256" key="2">
    <source>
        <dbReference type="ARBA" id="ARBA00022692"/>
    </source>
</evidence>
<name>A0A4P8YJE7_9ENTR</name>
<gene>
    <name evidence="6" type="ORF">FEM41_10550</name>
</gene>
<keyword evidence="2 5" id="KW-0812">Transmembrane</keyword>
<evidence type="ECO:0000256" key="1">
    <source>
        <dbReference type="ARBA" id="ARBA00022475"/>
    </source>
</evidence>
<evidence type="ECO:0000256" key="4">
    <source>
        <dbReference type="ARBA" id="ARBA00023136"/>
    </source>
</evidence>
<dbReference type="InterPro" id="IPR012451">
    <property type="entry name" value="DUF1656"/>
</dbReference>
<feature type="transmembrane region" description="Helical" evidence="5">
    <location>
        <begin position="12"/>
        <end position="34"/>
    </location>
</feature>
<dbReference type="KEGG" id="izh:FEM41_10550"/>
<protein>
    <submittedName>
        <fullName evidence="6">DUF1656 domain-containing protein</fullName>
    </submittedName>
</protein>
<dbReference type="AlphaFoldDB" id="A0A4P8YJE7"/>
<keyword evidence="3 5" id="KW-1133">Transmembrane helix</keyword>
<accession>A0A4P8YJE7</accession>
<feature type="transmembrane region" description="Helical" evidence="5">
    <location>
        <begin position="46"/>
        <end position="67"/>
    </location>
</feature>
<evidence type="ECO:0000313" key="7">
    <source>
        <dbReference type="Proteomes" id="UP000302163"/>
    </source>
</evidence>
<proteinExistence type="predicted"/>
<evidence type="ECO:0000256" key="3">
    <source>
        <dbReference type="ARBA" id="ARBA00022989"/>
    </source>
</evidence>
<dbReference type="RefSeq" id="WP_138095932.1">
    <property type="nucleotide sequence ID" value="NZ_CP040428.1"/>
</dbReference>
<sequence>MRDYILFGMSFPLIFFVIIFGYTAYRIIICLLAITPLWQAIWHRPLFCFALYSLVTTAIYLTAEIIIA</sequence>
<keyword evidence="4 5" id="KW-0472">Membrane</keyword>
<keyword evidence="1" id="KW-1003">Cell membrane</keyword>
<dbReference type="EMBL" id="CP040428">
    <property type="protein sequence ID" value="QCT20056.1"/>
    <property type="molecule type" value="Genomic_DNA"/>
</dbReference>